<dbReference type="Proteomes" id="UP001549145">
    <property type="component" value="Unassembled WGS sequence"/>
</dbReference>
<name>A0ABV2LG00_9HYPH</name>
<accession>A0ABV2LG00</accession>
<dbReference type="EMBL" id="JBEPMM010000045">
    <property type="protein sequence ID" value="MET3695671.1"/>
    <property type="molecule type" value="Genomic_DNA"/>
</dbReference>
<organism evidence="3 4">
    <name type="scientific">Methylobacterium goesingense</name>
    <dbReference type="NCBI Taxonomy" id="243690"/>
    <lineage>
        <taxon>Bacteria</taxon>
        <taxon>Pseudomonadati</taxon>
        <taxon>Pseudomonadota</taxon>
        <taxon>Alphaproteobacteria</taxon>
        <taxon>Hyphomicrobiales</taxon>
        <taxon>Methylobacteriaceae</taxon>
        <taxon>Methylobacterium</taxon>
    </lineage>
</organism>
<dbReference type="InterPro" id="IPR046765">
    <property type="entry name" value="Antitox_RHH"/>
</dbReference>
<feature type="domain" description="Antitoxin-like ribbon-helix-helix" evidence="2">
    <location>
        <begin position="67"/>
        <end position="103"/>
    </location>
</feature>
<keyword evidence="4" id="KW-1185">Reference proteome</keyword>
<comment type="caution">
    <text evidence="3">The sequence shown here is derived from an EMBL/GenBank/DDBJ whole genome shotgun (WGS) entry which is preliminary data.</text>
</comment>
<evidence type="ECO:0000313" key="4">
    <source>
        <dbReference type="Proteomes" id="UP001549145"/>
    </source>
</evidence>
<dbReference type="RefSeq" id="WP_238278247.1">
    <property type="nucleotide sequence ID" value="NZ_BPQL01000032.1"/>
</dbReference>
<proteinExistence type="predicted"/>
<evidence type="ECO:0000259" key="2">
    <source>
        <dbReference type="Pfam" id="PF20605"/>
    </source>
</evidence>
<sequence>MSKKPSFANLGTRLTQKLVEMPPVATPNQSEPPRRTAAVPAKALPAKKKARSRQPDGRRGILVRARPEAWKALKQIALDGDRTLQDVMTEAINDILTKNEKPPLA</sequence>
<reference evidence="3 4" key="1">
    <citation type="submission" date="2024-06" db="EMBL/GenBank/DDBJ databases">
        <title>Genomic Encyclopedia of Type Strains, Phase IV (KMG-IV): sequencing the most valuable type-strain genomes for metagenomic binning, comparative biology and taxonomic classification.</title>
        <authorList>
            <person name="Goeker M."/>
        </authorList>
    </citation>
    <scope>NUCLEOTIDE SEQUENCE [LARGE SCALE GENOMIC DNA]</scope>
    <source>
        <strain evidence="3 4">DSM 21331</strain>
    </source>
</reference>
<evidence type="ECO:0000313" key="3">
    <source>
        <dbReference type="EMBL" id="MET3695671.1"/>
    </source>
</evidence>
<protein>
    <recommendedName>
        <fullName evidence="2">Antitoxin-like ribbon-helix-helix domain-containing protein</fullName>
    </recommendedName>
</protein>
<dbReference type="Pfam" id="PF20605">
    <property type="entry name" value="Antitox_RHH"/>
    <property type="match status" value="1"/>
</dbReference>
<gene>
    <name evidence="3" type="ORF">ABID43_005245</name>
</gene>
<evidence type="ECO:0000256" key="1">
    <source>
        <dbReference type="SAM" id="MobiDB-lite"/>
    </source>
</evidence>
<feature type="region of interest" description="Disordered" evidence="1">
    <location>
        <begin position="20"/>
        <end position="61"/>
    </location>
</feature>